<dbReference type="AlphaFoldDB" id="A0A916WRI5"/>
<keyword evidence="1" id="KW-1133">Transmembrane helix</keyword>
<evidence type="ECO:0000313" key="3">
    <source>
        <dbReference type="Proteomes" id="UP000623067"/>
    </source>
</evidence>
<feature type="transmembrane region" description="Helical" evidence="1">
    <location>
        <begin position="143"/>
        <end position="166"/>
    </location>
</feature>
<feature type="transmembrane region" description="Helical" evidence="1">
    <location>
        <begin position="114"/>
        <end position="131"/>
    </location>
</feature>
<organism evidence="2 3">
    <name type="scientific">Sphingomonas metalli</name>
    <dbReference type="NCBI Taxonomy" id="1779358"/>
    <lineage>
        <taxon>Bacteria</taxon>
        <taxon>Pseudomonadati</taxon>
        <taxon>Pseudomonadota</taxon>
        <taxon>Alphaproteobacteria</taxon>
        <taxon>Sphingomonadales</taxon>
        <taxon>Sphingomonadaceae</taxon>
        <taxon>Sphingomonas</taxon>
    </lineage>
</organism>
<feature type="transmembrane region" description="Helical" evidence="1">
    <location>
        <begin position="186"/>
        <end position="205"/>
    </location>
</feature>
<evidence type="ECO:0000256" key="1">
    <source>
        <dbReference type="SAM" id="Phobius"/>
    </source>
</evidence>
<feature type="transmembrane region" description="Helical" evidence="1">
    <location>
        <begin position="77"/>
        <end position="94"/>
    </location>
</feature>
<reference evidence="2" key="2">
    <citation type="submission" date="2020-09" db="EMBL/GenBank/DDBJ databases">
        <authorList>
            <person name="Sun Q."/>
            <person name="Zhou Y."/>
        </authorList>
    </citation>
    <scope>NUCLEOTIDE SEQUENCE</scope>
    <source>
        <strain evidence="2">CGMCC 1.15330</strain>
    </source>
</reference>
<keyword evidence="1" id="KW-0812">Transmembrane</keyword>
<keyword evidence="1" id="KW-0472">Membrane</keyword>
<sequence length="255" mass="27365">MTDLTMTESRTRGGGLRRIAGDLVDIYRRGGRSLRAAPLLAAIAILPEAAQHVAEIKLGMFVSIDAFRALSNDPTRWAFGYAKVAGFVVAFLAFARFQATGSVRSALLVPPRTLARIVLLIALTFALAWPFGELQKQTGSMPLTIALGTASVVIQGAMLLLIIGALVGDRTLSWHAAFTSHLPSALLLTLYLAAAFAPCQLLHMANHKLAMARPEPAVWALMAFDALWVGLFASLVGAALFVGSGVRLTWRGWRD</sequence>
<protein>
    <submittedName>
        <fullName evidence="2">Uncharacterized protein</fullName>
    </submittedName>
</protein>
<keyword evidence="3" id="KW-1185">Reference proteome</keyword>
<proteinExistence type="predicted"/>
<gene>
    <name evidence="2" type="ORF">GCM10011380_16700</name>
</gene>
<dbReference type="RefSeq" id="WP_188658275.1">
    <property type="nucleotide sequence ID" value="NZ_BMIH01000002.1"/>
</dbReference>
<feature type="transmembrane region" description="Helical" evidence="1">
    <location>
        <begin position="217"/>
        <end position="242"/>
    </location>
</feature>
<dbReference type="EMBL" id="BMIH01000002">
    <property type="protein sequence ID" value="GGB27735.1"/>
    <property type="molecule type" value="Genomic_DNA"/>
</dbReference>
<accession>A0A916WRI5</accession>
<dbReference type="Proteomes" id="UP000623067">
    <property type="component" value="Unassembled WGS sequence"/>
</dbReference>
<comment type="caution">
    <text evidence="2">The sequence shown here is derived from an EMBL/GenBank/DDBJ whole genome shotgun (WGS) entry which is preliminary data.</text>
</comment>
<name>A0A916WRI5_9SPHN</name>
<evidence type="ECO:0000313" key="2">
    <source>
        <dbReference type="EMBL" id="GGB27735.1"/>
    </source>
</evidence>
<reference evidence="2" key="1">
    <citation type="journal article" date="2014" name="Int. J. Syst. Evol. Microbiol.">
        <title>Complete genome sequence of Corynebacterium casei LMG S-19264T (=DSM 44701T), isolated from a smear-ripened cheese.</title>
        <authorList>
            <consortium name="US DOE Joint Genome Institute (JGI-PGF)"/>
            <person name="Walter F."/>
            <person name="Albersmeier A."/>
            <person name="Kalinowski J."/>
            <person name="Ruckert C."/>
        </authorList>
    </citation>
    <scope>NUCLEOTIDE SEQUENCE</scope>
    <source>
        <strain evidence="2">CGMCC 1.15330</strain>
    </source>
</reference>